<reference evidence="1 2" key="1">
    <citation type="journal article" date="2019" name="Genome Biol. Evol.">
        <title>Insights into the evolution of the New World diploid cottons (Gossypium, subgenus Houzingenia) based on genome sequencing.</title>
        <authorList>
            <person name="Grover C.E."/>
            <person name="Arick M.A. 2nd"/>
            <person name="Thrash A."/>
            <person name="Conover J.L."/>
            <person name="Sanders W.S."/>
            <person name="Peterson D.G."/>
            <person name="Frelichowski J.E."/>
            <person name="Scheffler J.A."/>
            <person name="Scheffler B.E."/>
            <person name="Wendel J.F."/>
        </authorList>
    </citation>
    <scope>NUCLEOTIDE SEQUENCE [LARGE SCALE GENOMIC DNA]</scope>
    <source>
        <strain evidence="1">157</strain>
        <tissue evidence="1">Leaf</tissue>
    </source>
</reference>
<proteinExistence type="predicted"/>
<dbReference type="EMBL" id="JABEZX010000010">
    <property type="protein sequence ID" value="MBA0568415.1"/>
    <property type="molecule type" value="Genomic_DNA"/>
</dbReference>
<organism evidence="1 2">
    <name type="scientific">Gossypium lobatum</name>
    <dbReference type="NCBI Taxonomy" id="34289"/>
    <lineage>
        <taxon>Eukaryota</taxon>
        <taxon>Viridiplantae</taxon>
        <taxon>Streptophyta</taxon>
        <taxon>Embryophyta</taxon>
        <taxon>Tracheophyta</taxon>
        <taxon>Spermatophyta</taxon>
        <taxon>Magnoliopsida</taxon>
        <taxon>eudicotyledons</taxon>
        <taxon>Gunneridae</taxon>
        <taxon>Pentapetalae</taxon>
        <taxon>rosids</taxon>
        <taxon>malvids</taxon>
        <taxon>Malvales</taxon>
        <taxon>Malvaceae</taxon>
        <taxon>Malvoideae</taxon>
        <taxon>Gossypium</taxon>
    </lineage>
</organism>
<protein>
    <submittedName>
        <fullName evidence="1">Uncharacterized protein</fullName>
    </submittedName>
</protein>
<sequence>MVKSVGCLIGVGNGGLASGVLITEHWRGTLVKLVCAVGWLMGFVGRGYGGGSNRL</sequence>
<dbReference type="AlphaFoldDB" id="A0A7J8MUM2"/>
<gene>
    <name evidence="1" type="ORF">Golob_005912</name>
</gene>
<keyword evidence="2" id="KW-1185">Reference proteome</keyword>
<evidence type="ECO:0000313" key="2">
    <source>
        <dbReference type="Proteomes" id="UP000593572"/>
    </source>
</evidence>
<dbReference type="Proteomes" id="UP000593572">
    <property type="component" value="Unassembled WGS sequence"/>
</dbReference>
<accession>A0A7J8MUM2</accession>
<name>A0A7J8MUM2_9ROSI</name>
<evidence type="ECO:0000313" key="1">
    <source>
        <dbReference type="EMBL" id="MBA0568415.1"/>
    </source>
</evidence>
<feature type="non-terminal residue" evidence="1">
    <location>
        <position position="55"/>
    </location>
</feature>
<comment type="caution">
    <text evidence="1">The sequence shown here is derived from an EMBL/GenBank/DDBJ whole genome shotgun (WGS) entry which is preliminary data.</text>
</comment>